<dbReference type="EMBL" id="JAQQEZ010000058">
    <property type="protein sequence ID" value="MFM0007332.1"/>
    <property type="molecule type" value="Genomic_DNA"/>
</dbReference>
<accession>A0ABW9B3I9</accession>
<organism evidence="2 3">
    <name type="scientific">Paraburkholderia dipogonis</name>
    <dbReference type="NCBI Taxonomy" id="1211383"/>
    <lineage>
        <taxon>Bacteria</taxon>
        <taxon>Pseudomonadati</taxon>
        <taxon>Pseudomonadota</taxon>
        <taxon>Betaproteobacteria</taxon>
        <taxon>Burkholderiales</taxon>
        <taxon>Burkholderiaceae</taxon>
        <taxon>Paraburkholderia</taxon>
    </lineage>
</organism>
<comment type="caution">
    <text evidence="2">The sequence shown here is derived from an EMBL/GenBank/DDBJ whole genome shotgun (WGS) entry which is preliminary data.</text>
</comment>
<keyword evidence="3" id="KW-1185">Reference proteome</keyword>
<name>A0ABW9B3I9_9BURK</name>
<protein>
    <submittedName>
        <fullName evidence="2">Uncharacterized protein</fullName>
    </submittedName>
</protein>
<dbReference type="Proteomes" id="UP001629230">
    <property type="component" value="Unassembled WGS sequence"/>
</dbReference>
<sequence length="184" mass="20767">MKSIPHTPRYRSRSWEHVRRASMRGLPADFARHLREVARPLQIAYHRLMSAFDGHPAGIECRIKDRDSWAFVLPDSSGVKAWRIQQFDQDGFVGHLCFDSIEEAVEDMLRMGYCVTDPGALDRVGSTNGWAVGVRRAAIMQRHQEGLISYRQMVEELSDFSTHPSTSPASRMVASPATHPNSCS</sequence>
<gene>
    <name evidence="2" type="ORF">PQR57_41060</name>
</gene>
<reference evidence="2 3" key="1">
    <citation type="journal article" date="2024" name="Chem. Sci.">
        <title>Discovery of megapolipeptins by genome mining of a Burkholderiales bacteria collection.</title>
        <authorList>
            <person name="Paulo B.S."/>
            <person name="Recchia M.J.J."/>
            <person name="Lee S."/>
            <person name="Fergusson C.H."/>
            <person name="Romanowski S.B."/>
            <person name="Hernandez A."/>
            <person name="Krull N."/>
            <person name="Liu D.Y."/>
            <person name="Cavanagh H."/>
            <person name="Bos A."/>
            <person name="Gray C.A."/>
            <person name="Murphy B.T."/>
            <person name="Linington R.G."/>
            <person name="Eustaquio A.S."/>
        </authorList>
    </citation>
    <scope>NUCLEOTIDE SEQUENCE [LARGE SCALE GENOMIC DNA]</scope>
    <source>
        <strain evidence="2 3">RL17-350-BIC-A</strain>
    </source>
</reference>
<feature type="compositionally biased region" description="Polar residues" evidence="1">
    <location>
        <begin position="159"/>
        <end position="169"/>
    </location>
</feature>
<evidence type="ECO:0000313" key="3">
    <source>
        <dbReference type="Proteomes" id="UP001629230"/>
    </source>
</evidence>
<feature type="region of interest" description="Disordered" evidence="1">
    <location>
        <begin position="159"/>
        <end position="184"/>
    </location>
</feature>
<proteinExistence type="predicted"/>
<evidence type="ECO:0000256" key="1">
    <source>
        <dbReference type="SAM" id="MobiDB-lite"/>
    </source>
</evidence>
<evidence type="ECO:0000313" key="2">
    <source>
        <dbReference type="EMBL" id="MFM0007332.1"/>
    </source>
</evidence>
<dbReference type="RefSeq" id="WP_408181926.1">
    <property type="nucleotide sequence ID" value="NZ_JAQQEZ010000058.1"/>
</dbReference>